<evidence type="ECO:0000313" key="3">
    <source>
        <dbReference type="Proteomes" id="UP000663829"/>
    </source>
</evidence>
<feature type="non-terminal residue" evidence="1">
    <location>
        <position position="1"/>
    </location>
</feature>
<dbReference type="OrthoDB" id="10068393at2759"/>
<proteinExistence type="predicted"/>
<dbReference type="EMBL" id="CAJNOQ010006965">
    <property type="protein sequence ID" value="CAF1153419.1"/>
    <property type="molecule type" value="Genomic_DNA"/>
</dbReference>
<dbReference type="EMBL" id="CAJOBC010006965">
    <property type="protein sequence ID" value="CAF3916926.1"/>
    <property type="molecule type" value="Genomic_DNA"/>
</dbReference>
<gene>
    <name evidence="1" type="ORF">GPM918_LOCUS21302</name>
    <name evidence="2" type="ORF">SRO942_LOCUS21299</name>
</gene>
<sequence length="201" mass="23294">AYYYEQHISIAAGYVWRKSECFSFACLSDETNHMSESTWTAIRQLLISLIQNKKNKIKQLNIISDSPSSQYRNKTTIYFLKRYSMSENLVMRWIFLESGHGKGVADAIGASVKRMFDDIIRFHPDETYKNAGELMRNVQNSTSIRFYLYAKEDIDAIRQQIPLLTSIRGTSLFHEIIAHPDGKIFAKSKSDDEEKLIKTNF</sequence>
<organism evidence="1 3">
    <name type="scientific">Didymodactylos carnosus</name>
    <dbReference type="NCBI Taxonomy" id="1234261"/>
    <lineage>
        <taxon>Eukaryota</taxon>
        <taxon>Metazoa</taxon>
        <taxon>Spiralia</taxon>
        <taxon>Gnathifera</taxon>
        <taxon>Rotifera</taxon>
        <taxon>Eurotatoria</taxon>
        <taxon>Bdelloidea</taxon>
        <taxon>Philodinida</taxon>
        <taxon>Philodinidae</taxon>
        <taxon>Didymodactylos</taxon>
    </lineage>
</organism>
<dbReference type="Proteomes" id="UP000681722">
    <property type="component" value="Unassembled WGS sequence"/>
</dbReference>
<evidence type="ECO:0000313" key="2">
    <source>
        <dbReference type="EMBL" id="CAF3916926.1"/>
    </source>
</evidence>
<protein>
    <submittedName>
        <fullName evidence="1">Uncharacterized protein</fullName>
    </submittedName>
</protein>
<dbReference type="Proteomes" id="UP000663829">
    <property type="component" value="Unassembled WGS sequence"/>
</dbReference>
<dbReference type="PANTHER" id="PTHR46601:SF2">
    <property type="entry name" value="UBIQUITIN-LIKE PROTEASE FAMILY PROFILE DOMAIN-CONTAINING PROTEIN"/>
    <property type="match status" value="1"/>
</dbReference>
<keyword evidence="3" id="KW-1185">Reference proteome</keyword>
<name>A0A814T4R8_9BILA</name>
<accession>A0A814T4R8</accession>
<dbReference type="AlphaFoldDB" id="A0A814T4R8"/>
<dbReference type="PANTHER" id="PTHR46601">
    <property type="entry name" value="ULP_PROTEASE DOMAIN-CONTAINING PROTEIN"/>
    <property type="match status" value="1"/>
</dbReference>
<reference evidence="1" key="1">
    <citation type="submission" date="2021-02" db="EMBL/GenBank/DDBJ databases">
        <authorList>
            <person name="Nowell W R."/>
        </authorList>
    </citation>
    <scope>NUCLEOTIDE SEQUENCE</scope>
</reference>
<comment type="caution">
    <text evidence="1">The sequence shown here is derived from an EMBL/GenBank/DDBJ whole genome shotgun (WGS) entry which is preliminary data.</text>
</comment>
<evidence type="ECO:0000313" key="1">
    <source>
        <dbReference type="EMBL" id="CAF1153419.1"/>
    </source>
</evidence>